<gene>
    <name evidence="1" type="ORF">Enr8_35440</name>
</gene>
<organism evidence="1 2">
    <name type="scientific">Blastopirellula retiformator</name>
    <dbReference type="NCBI Taxonomy" id="2527970"/>
    <lineage>
        <taxon>Bacteria</taxon>
        <taxon>Pseudomonadati</taxon>
        <taxon>Planctomycetota</taxon>
        <taxon>Planctomycetia</taxon>
        <taxon>Pirellulales</taxon>
        <taxon>Pirellulaceae</taxon>
        <taxon>Blastopirellula</taxon>
    </lineage>
</organism>
<sequence>MGSLRFYAPPIDQLSRRYDAAYVVDYDQIPRRSNVIHDGKILSIEFEGDDSVKLRIPWNVDDSQSYLLSTCSLRARTEPYHLALEVARGVLCRLKSLVAICDAADIEQTEAFYAALGAAIDAFTIAATSDHHGAASQEAAQKCIGHTAVAFAHLTSVYRDAAIDFIQEHAPHRTFLYGVNIRNTHPSADASALLRPTFNTAVVTPVWKDCEPNEGRFDYDDVKERIRWCRSQGLRVVGGPVANLDALHVPDWLYLWDDDFKSIFGFLMQYVETTTRNLNGMVDLWYCSSGINTTRDFHLTEEQQLRLLVGSIETMRRNEPQTPVLVSFDHPWGDYQSHSNRDLAPIHFAEEIIRANLGVTGVGVELNFNDCDGAVFPRDPFEVIRLLDQWGMLGLPLFVTLTFPSSRRFDKRAQRQISDNKNPCFPITRRRQREFVESVIPLILSHPQTQAVFWNQFTDATPHAYPNAGLFDRRDRPKSTLRSLREIRQHYLT</sequence>
<reference evidence="1 2" key="1">
    <citation type="submission" date="2019-02" db="EMBL/GenBank/DDBJ databases">
        <title>Deep-cultivation of Planctomycetes and their phenomic and genomic characterization uncovers novel biology.</title>
        <authorList>
            <person name="Wiegand S."/>
            <person name="Jogler M."/>
            <person name="Boedeker C."/>
            <person name="Pinto D."/>
            <person name="Vollmers J."/>
            <person name="Rivas-Marin E."/>
            <person name="Kohn T."/>
            <person name="Peeters S.H."/>
            <person name="Heuer A."/>
            <person name="Rast P."/>
            <person name="Oberbeckmann S."/>
            <person name="Bunk B."/>
            <person name="Jeske O."/>
            <person name="Meyerdierks A."/>
            <person name="Storesund J.E."/>
            <person name="Kallscheuer N."/>
            <person name="Luecker S."/>
            <person name="Lage O.M."/>
            <person name="Pohl T."/>
            <person name="Merkel B.J."/>
            <person name="Hornburger P."/>
            <person name="Mueller R.-W."/>
            <person name="Bruemmer F."/>
            <person name="Labrenz M."/>
            <person name="Spormann A.M."/>
            <person name="Op Den Camp H."/>
            <person name="Overmann J."/>
            <person name="Amann R."/>
            <person name="Jetten M.S.M."/>
            <person name="Mascher T."/>
            <person name="Medema M.H."/>
            <person name="Devos D.P."/>
            <person name="Kaster A.-K."/>
            <person name="Ovreas L."/>
            <person name="Rohde M."/>
            <person name="Galperin M.Y."/>
            <person name="Jogler C."/>
        </authorList>
    </citation>
    <scope>NUCLEOTIDE SEQUENCE [LARGE SCALE GENOMIC DNA]</scope>
    <source>
        <strain evidence="1 2">Enr8</strain>
    </source>
</reference>
<dbReference type="AlphaFoldDB" id="A0A5C5UZI4"/>
<dbReference type="OrthoDB" id="290971at2"/>
<keyword evidence="2" id="KW-1185">Reference proteome</keyword>
<dbReference type="Gene3D" id="3.20.20.80">
    <property type="entry name" value="Glycosidases"/>
    <property type="match status" value="1"/>
</dbReference>
<accession>A0A5C5UZI4</accession>
<dbReference type="SUPFAM" id="SSF51445">
    <property type="entry name" value="(Trans)glycosidases"/>
    <property type="match status" value="1"/>
</dbReference>
<proteinExistence type="predicted"/>
<dbReference type="EMBL" id="SJPF01000004">
    <property type="protein sequence ID" value="TWT31621.1"/>
    <property type="molecule type" value="Genomic_DNA"/>
</dbReference>
<comment type="caution">
    <text evidence="1">The sequence shown here is derived from an EMBL/GenBank/DDBJ whole genome shotgun (WGS) entry which is preliminary data.</text>
</comment>
<dbReference type="InterPro" id="IPR017853">
    <property type="entry name" value="GH"/>
</dbReference>
<dbReference type="RefSeq" id="WP_146433877.1">
    <property type="nucleotide sequence ID" value="NZ_SJPF01000004.1"/>
</dbReference>
<protein>
    <submittedName>
        <fullName evidence="1">Uncharacterized protein</fullName>
    </submittedName>
</protein>
<evidence type="ECO:0000313" key="1">
    <source>
        <dbReference type="EMBL" id="TWT31621.1"/>
    </source>
</evidence>
<dbReference type="Proteomes" id="UP000318878">
    <property type="component" value="Unassembled WGS sequence"/>
</dbReference>
<name>A0A5C5UZI4_9BACT</name>
<evidence type="ECO:0000313" key="2">
    <source>
        <dbReference type="Proteomes" id="UP000318878"/>
    </source>
</evidence>